<name>A0A154MAW4_9PSEU</name>
<dbReference type="Pfam" id="PF19054">
    <property type="entry name" value="DUF5753"/>
    <property type="match status" value="1"/>
</dbReference>
<dbReference type="OrthoDB" id="3605826at2"/>
<dbReference type="EMBL" id="LQCI01000034">
    <property type="protein sequence ID" value="KZB81751.1"/>
    <property type="molecule type" value="Genomic_DNA"/>
</dbReference>
<dbReference type="Proteomes" id="UP000186883">
    <property type="component" value="Unassembled WGS sequence"/>
</dbReference>
<accession>A0A154MAW4</accession>
<dbReference type="CDD" id="cd00093">
    <property type="entry name" value="HTH_XRE"/>
    <property type="match status" value="1"/>
</dbReference>
<evidence type="ECO:0000313" key="4">
    <source>
        <dbReference type="Proteomes" id="UP000076321"/>
    </source>
</evidence>
<dbReference type="AlphaFoldDB" id="A0A154MAW4"/>
<dbReference type="InterPro" id="IPR043917">
    <property type="entry name" value="DUF5753"/>
</dbReference>
<dbReference type="SUPFAM" id="SSF47413">
    <property type="entry name" value="lambda repressor-like DNA-binding domains"/>
    <property type="match status" value="1"/>
</dbReference>
<comment type="caution">
    <text evidence="2">The sequence shown here is derived from an EMBL/GenBank/DDBJ whole genome shotgun (WGS) entry which is preliminary data.</text>
</comment>
<evidence type="ECO:0000313" key="2">
    <source>
        <dbReference type="EMBL" id="KZB81751.1"/>
    </source>
</evidence>
<dbReference type="RefSeq" id="WP_061980258.1">
    <property type="nucleotide sequence ID" value="NZ_FOPQ01000001.1"/>
</dbReference>
<reference evidence="3 5" key="2">
    <citation type="submission" date="2016-11" db="EMBL/GenBank/DDBJ databases">
        <title>Genome sequencing of Amycolatopsis regifaucium.</title>
        <authorList>
            <person name="Mayilraj S."/>
            <person name="Kaur N."/>
        </authorList>
    </citation>
    <scope>NUCLEOTIDE SEQUENCE [LARGE SCALE GENOMIC DNA]</scope>
    <source>
        <strain evidence="3 5">GY080</strain>
    </source>
</reference>
<sequence length="293" mass="33273">MGRLMGPDQQNHTDETDRVQLGKLLRSARQGAEMTQLEARNLIGKSQSTMAKIEAGTTSISRQSLQKLIAVYEPPADAIPTMWALWEKTSSPARLRQGKRIGTPVWFGEVLDKEQLAEELWSWTGERIHGLIQCESYMIDQFDGEGRGPEISPRLLQRQKRQRLFDQEGKSFVFLFSEAALDRLCAQTEHPHVVTDQLKHMAELAERDNITIRVVPYRAVAYVDSDFIILRETDGDSAYSEYLTNVHWANARELATYREAWDALLSIAASPEDTLEDLRRRCKLADRGDPDGG</sequence>
<dbReference type="GO" id="GO:0003677">
    <property type="term" value="F:DNA binding"/>
    <property type="evidence" value="ECO:0007669"/>
    <property type="project" value="InterPro"/>
</dbReference>
<proteinExistence type="predicted"/>
<keyword evidence="5" id="KW-1185">Reference proteome</keyword>
<reference evidence="2 4" key="1">
    <citation type="submission" date="2015-12" db="EMBL/GenBank/DDBJ databases">
        <title>Amycolatopsis regifaucium genome sequencing and assembly.</title>
        <authorList>
            <person name="Mayilraj S."/>
        </authorList>
    </citation>
    <scope>NUCLEOTIDE SEQUENCE [LARGE SCALE GENOMIC DNA]</scope>
    <source>
        <strain evidence="2 4">GY080</strain>
    </source>
</reference>
<evidence type="ECO:0000259" key="1">
    <source>
        <dbReference type="PROSITE" id="PS50943"/>
    </source>
</evidence>
<dbReference type="Proteomes" id="UP000076321">
    <property type="component" value="Unassembled WGS sequence"/>
</dbReference>
<dbReference type="Pfam" id="PF13560">
    <property type="entry name" value="HTH_31"/>
    <property type="match status" value="1"/>
</dbReference>
<evidence type="ECO:0000313" key="3">
    <source>
        <dbReference type="EMBL" id="OKA06183.1"/>
    </source>
</evidence>
<dbReference type="PROSITE" id="PS50943">
    <property type="entry name" value="HTH_CROC1"/>
    <property type="match status" value="1"/>
</dbReference>
<organism evidence="2 4">
    <name type="scientific">Amycolatopsis regifaucium</name>
    <dbReference type="NCBI Taxonomy" id="546365"/>
    <lineage>
        <taxon>Bacteria</taxon>
        <taxon>Bacillati</taxon>
        <taxon>Actinomycetota</taxon>
        <taxon>Actinomycetes</taxon>
        <taxon>Pseudonocardiales</taxon>
        <taxon>Pseudonocardiaceae</taxon>
        <taxon>Amycolatopsis</taxon>
    </lineage>
</organism>
<dbReference type="SMART" id="SM00530">
    <property type="entry name" value="HTH_XRE"/>
    <property type="match status" value="1"/>
</dbReference>
<gene>
    <name evidence="3" type="ORF">ATP06_0223845</name>
    <name evidence="2" type="ORF">AVL48_07165</name>
</gene>
<protein>
    <recommendedName>
        <fullName evidence="1">HTH cro/C1-type domain-containing protein</fullName>
    </recommendedName>
</protein>
<evidence type="ECO:0000313" key="5">
    <source>
        <dbReference type="Proteomes" id="UP000186883"/>
    </source>
</evidence>
<dbReference type="Gene3D" id="1.10.260.40">
    <property type="entry name" value="lambda repressor-like DNA-binding domains"/>
    <property type="match status" value="1"/>
</dbReference>
<dbReference type="InterPro" id="IPR010982">
    <property type="entry name" value="Lambda_DNA-bd_dom_sf"/>
</dbReference>
<dbReference type="EMBL" id="LOBU02000015">
    <property type="protein sequence ID" value="OKA06183.1"/>
    <property type="molecule type" value="Genomic_DNA"/>
</dbReference>
<dbReference type="InterPro" id="IPR001387">
    <property type="entry name" value="Cro/C1-type_HTH"/>
</dbReference>
<feature type="domain" description="HTH cro/C1-type" evidence="1">
    <location>
        <begin position="25"/>
        <end position="79"/>
    </location>
</feature>